<evidence type="ECO:0000256" key="3">
    <source>
        <dbReference type="ARBA" id="ARBA00022884"/>
    </source>
</evidence>
<evidence type="ECO:0000256" key="5">
    <source>
        <dbReference type="SAM" id="MobiDB-lite"/>
    </source>
</evidence>
<feature type="region of interest" description="Disordered" evidence="5">
    <location>
        <begin position="121"/>
        <end position="208"/>
    </location>
</feature>
<evidence type="ECO:0000256" key="2">
    <source>
        <dbReference type="ARBA" id="ARBA00022728"/>
    </source>
</evidence>
<feature type="region of interest" description="Disordered" evidence="5">
    <location>
        <begin position="282"/>
        <end position="312"/>
    </location>
</feature>
<dbReference type="PANTHER" id="PTHR20957">
    <property type="entry name" value="RNA-BINDING PROTEIN 48"/>
    <property type="match status" value="1"/>
</dbReference>
<evidence type="ECO:0000256" key="4">
    <source>
        <dbReference type="ARBA" id="ARBA00023187"/>
    </source>
</evidence>
<name>A0ABN9KYW8_9NEOB</name>
<evidence type="ECO:0000256" key="1">
    <source>
        <dbReference type="ARBA" id="ARBA00022664"/>
    </source>
</evidence>
<dbReference type="EMBL" id="CAUEEQ010005557">
    <property type="protein sequence ID" value="CAJ0929043.1"/>
    <property type="molecule type" value="Genomic_DNA"/>
</dbReference>
<feature type="compositionally biased region" description="Basic and acidic residues" evidence="5">
    <location>
        <begin position="121"/>
        <end position="137"/>
    </location>
</feature>
<keyword evidence="3" id="KW-0694">RNA-binding</keyword>
<proteinExistence type="predicted"/>
<accession>A0ABN9KYW8</accession>
<sequence length="312" mass="35209">MKELVEQFALFGAVEEYNPLDEYPAEQFTEVYLIKFQRLQSARRRNDTNGLDRKSPLSHVERRGDVNQRNIIYTHRVAKRKLDENSFFGGILHVCYAPEFESVQETREKLQDRRRYVARATDDRGYEGKERRKDMSEKSGSVSASAESKFAATSMWGPAPQPDDFSPLQPYVTPEPHQEYSSPSVSETLPSGGTVRPPPCNRLQETSNPAQVLVRSSAARFMPRTAQLQERQRRREASLALSLSLSDSPEVVIGPKLPELPKLDLEDDSLNASAKLISEKLKEVSECSTVTKPEATSGDNTSAPPVKQRRRI</sequence>
<feature type="compositionally biased region" description="Polar residues" evidence="5">
    <location>
        <begin position="179"/>
        <end position="191"/>
    </location>
</feature>
<reference evidence="6" key="1">
    <citation type="submission" date="2023-07" db="EMBL/GenBank/DDBJ databases">
        <authorList>
            <person name="Stuckert A."/>
        </authorList>
    </citation>
    <scope>NUCLEOTIDE SEQUENCE</scope>
</reference>
<keyword evidence="2" id="KW-0747">Spliceosome</keyword>
<evidence type="ECO:0008006" key="8">
    <source>
        <dbReference type="Google" id="ProtNLM"/>
    </source>
</evidence>
<keyword evidence="4" id="KW-0508">mRNA splicing</keyword>
<keyword evidence="1" id="KW-0507">mRNA processing</keyword>
<dbReference type="CDD" id="cd12442">
    <property type="entry name" value="RRM_RBM48"/>
    <property type="match status" value="1"/>
</dbReference>
<keyword evidence="7" id="KW-1185">Reference proteome</keyword>
<dbReference type="PANTHER" id="PTHR20957:SF0">
    <property type="entry name" value="RNA-BINDING PROTEIN 48"/>
    <property type="match status" value="1"/>
</dbReference>
<comment type="caution">
    <text evidence="6">The sequence shown here is derived from an EMBL/GenBank/DDBJ whole genome shotgun (WGS) entry which is preliminary data.</text>
</comment>
<gene>
    <name evidence="6" type="ORF">RIMI_LOCUS3640138</name>
</gene>
<evidence type="ECO:0000313" key="7">
    <source>
        <dbReference type="Proteomes" id="UP001176940"/>
    </source>
</evidence>
<dbReference type="Proteomes" id="UP001176940">
    <property type="component" value="Unassembled WGS sequence"/>
</dbReference>
<dbReference type="InterPro" id="IPR034264">
    <property type="entry name" value="RBM48_RRM"/>
</dbReference>
<protein>
    <recommendedName>
        <fullName evidence="8">RNA-binding protein 48</fullName>
    </recommendedName>
</protein>
<dbReference type="InterPro" id="IPR039599">
    <property type="entry name" value="RBM48"/>
</dbReference>
<evidence type="ECO:0000313" key="6">
    <source>
        <dbReference type="EMBL" id="CAJ0929043.1"/>
    </source>
</evidence>
<organism evidence="6 7">
    <name type="scientific">Ranitomeya imitator</name>
    <name type="common">mimic poison frog</name>
    <dbReference type="NCBI Taxonomy" id="111125"/>
    <lineage>
        <taxon>Eukaryota</taxon>
        <taxon>Metazoa</taxon>
        <taxon>Chordata</taxon>
        <taxon>Craniata</taxon>
        <taxon>Vertebrata</taxon>
        <taxon>Euteleostomi</taxon>
        <taxon>Amphibia</taxon>
        <taxon>Batrachia</taxon>
        <taxon>Anura</taxon>
        <taxon>Neobatrachia</taxon>
        <taxon>Hyloidea</taxon>
        <taxon>Dendrobatidae</taxon>
        <taxon>Dendrobatinae</taxon>
        <taxon>Ranitomeya</taxon>
    </lineage>
</organism>